<dbReference type="GO" id="GO:0016787">
    <property type="term" value="F:hydrolase activity"/>
    <property type="evidence" value="ECO:0007669"/>
    <property type="project" value="InterPro"/>
</dbReference>
<dbReference type="Pfam" id="PF04273">
    <property type="entry name" value="BLH_phosphatase"/>
    <property type="match status" value="1"/>
</dbReference>
<dbReference type="Gene3D" id="3.90.190.10">
    <property type="entry name" value="Protein tyrosine phosphatase superfamily"/>
    <property type="match status" value="1"/>
</dbReference>
<dbReference type="AlphaFoldDB" id="A0A1Y1SFX4"/>
<comment type="caution">
    <text evidence="2">The sequence shown here is derived from an EMBL/GenBank/DDBJ whole genome shotgun (WGS) entry which is preliminary data.</text>
</comment>
<accession>A0A1Y1SFX4</accession>
<dbReference type="EMBL" id="AQQV01000001">
    <property type="protein sequence ID" value="ORE88488.1"/>
    <property type="molecule type" value="Genomic_DNA"/>
</dbReference>
<evidence type="ECO:0000313" key="2">
    <source>
        <dbReference type="EMBL" id="ORE88488.1"/>
    </source>
</evidence>
<name>A0A1Y1SFX4_9GAMM</name>
<dbReference type="OrthoDB" id="270335at2"/>
<feature type="domain" description="Beta-lactamase hydrolase-like protein phosphatase-like" evidence="1">
    <location>
        <begin position="16"/>
        <end position="111"/>
    </location>
</feature>
<reference evidence="2 3" key="1">
    <citation type="submission" date="2013-04" db="EMBL/GenBank/DDBJ databases">
        <title>Oceanococcus atlanticus 22II-S10r2 Genome Sequencing.</title>
        <authorList>
            <person name="Lai Q."/>
            <person name="Li G."/>
            <person name="Shao Z."/>
        </authorList>
    </citation>
    <scope>NUCLEOTIDE SEQUENCE [LARGE SCALE GENOMIC DNA]</scope>
    <source>
        <strain evidence="2 3">22II-S10r2</strain>
    </source>
</reference>
<sequence>MSPQLNTPYQFDPRPNLICAGQPDAAGFQAAAQAGVVAVMNLRPDEEMDWDEAALIKELGLDYLQIPVSSPADLSQDNARQLNAWLEQYAGKPVLVHCASSNRVGALLALGAFLQGASGEQALQLGRDAGLTRMEPMVASLMQQWAA</sequence>
<dbReference type="InterPro" id="IPR029021">
    <property type="entry name" value="Prot-tyrosine_phosphatase-like"/>
</dbReference>
<gene>
    <name evidence="2" type="ORF">ATO7_01395</name>
</gene>
<evidence type="ECO:0000313" key="3">
    <source>
        <dbReference type="Proteomes" id="UP000192342"/>
    </source>
</evidence>
<protein>
    <recommendedName>
        <fullName evidence="1">Beta-lactamase hydrolase-like protein phosphatase-like domain-containing protein</fullName>
    </recommendedName>
</protein>
<evidence type="ECO:0000259" key="1">
    <source>
        <dbReference type="Pfam" id="PF04273"/>
    </source>
</evidence>
<dbReference type="SUPFAM" id="SSF52799">
    <property type="entry name" value="(Phosphotyrosine protein) phosphatases II"/>
    <property type="match status" value="1"/>
</dbReference>
<proteinExistence type="predicted"/>
<dbReference type="InterPro" id="IPR005939">
    <property type="entry name" value="BLH_phosphatase-like"/>
</dbReference>
<dbReference type="Proteomes" id="UP000192342">
    <property type="component" value="Unassembled WGS sequence"/>
</dbReference>
<organism evidence="2 3">
    <name type="scientific">Oceanococcus atlanticus</name>
    <dbReference type="NCBI Taxonomy" id="1317117"/>
    <lineage>
        <taxon>Bacteria</taxon>
        <taxon>Pseudomonadati</taxon>
        <taxon>Pseudomonadota</taxon>
        <taxon>Gammaproteobacteria</taxon>
        <taxon>Chromatiales</taxon>
        <taxon>Oceanococcaceae</taxon>
        <taxon>Oceanococcus</taxon>
    </lineage>
</organism>
<dbReference type="STRING" id="1317117.ATO7_01395"/>
<dbReference type="RefSeq" id="WP_158522982.1">
    <property type="nucleotide sequence ID" value="NZ_AQQV01000001.1"/>
</dbReference>
<keyword evidence="3" id="KW-1185">Reference proteome</keyword>